<gene>
    <name evidence="1" type="ORF">G2W53_027623</name>
</gene>
<reference evidence="1" key="1">
    <citation type="submission" date="2020-09" db="EMBL/GenBank/DDBJ databases">
        <title>Genome-Enabled Discovery of Anthraquinone Biosynthesis in Senna tora.</title>
        <authorList>
            <person name="Kang S.-H."/>
            <person name="Pandey R.P."/>
            <person name="Lee C.-M."/>
            <person name="Sim J.-S."/>
            <person name="Jeong J.-T."/>
            <person name="Choi B.-S."/>
            <person name="Jung M."/>
            <person name="Ginzburg D."/>
            <person name="Zhao K."/>
            <person name="Won S.Y."/>
            <person name="Oh T.-J."/>
            <person name="Yu Y."/>
            <person name="Kim N.-H."/>
            <person name="Lee O.R."/>
            <person name="Lee T.-H."/>
            <person name="Bashyal P."/>
            <person name="Kim T.-S."/>
            <person name="Lee W.-H."/>
            <person name="Kawkins C."/>
            <person name="Kim C.-K."/>
            <person name="Kim J.S."/>
            <person name="Ahn B.O."/>
            <person name="Rhee S.Y."/>
            <person name="Sohng J.K."/>
        </authorList>
    </citation>
    <scope>NUCLEOTIDE SEQUENCE</scope>
    <source>
        <tissue evidence="1">Leaf</tissue>
    </source>
</reference>
<organism evidence="1 2">
    <name type="scientific">Senna tora</name>
    <dbReference type="NCBI Taxonomy" id="362788"/>
    <lineage>
        <taxon>Eukaryota</taxon>
        <taxon>Viridiplantae</taxon>
        <taxon>Streptophyta</taxon>
        <taxon>Embryophyta</taxon>
        <taxon>Tracheophyta</taxon>
        <taxon>Spermatophyta</taxon>
        <taxon>Magnoliopsida</taxon>
        <taxon>eudicotyledons</taxon>
        <taxon>Gunneridae</taxon>
        <taxon>Pentapetalae</taxon>
        <taxon>rosids</taxon>
        <taxon>fabids</taxon>
        <taxon>Fabales</taxon>
        <taxon>Fabaceae</taxon>
        <taxon>Caesalpinioideae</taxon>
        <taxon>Cassia clade</taxon>
        <taxon>Senna</taxon>
    </lineage>
</organism>
<accession>A0A834WIL1</accession>
<comment type="caution">
    <text evidence="1">The sequence shown here is derived from an EMBL/GenBank/DDBJ whole genome shotgun (WGS) entry which is preliminary data.</text>
</comment>
<dbReference type="AlphaFoldDB" id="A0A834WIL1"/>
<dbReference type="Proteomes" id="UP000634136">
    <property type="component" value="Unassembled WGS sequence"/>
</dbReference>
<evidence type="ECO:0000313" key="1">
    <source>
        <dbReference type="EMBL" id="KAF7822168.1"/>
    </source>
</evidence>
<protein>
    <submittedName>
        <fullName evidence="1">Uncharacterized protein</fullName>
    </submittedName>
</protein>
<sequence>MVVGGGFRRWSTVAVDDGYGQRWSTAALACVMMVLP</sequence>
<dbReference type="EMBL" id="JAAIUW010000008">
    <property type="protein sequence ID" value="KAF7822168.1"/>
    <property type="molecule type" value="Genomic_DNA"/>
</dbReference>
<evidence type="ECO:0000313" key="2">
    <source>
        <dbReference type="Proteomes" id="UP000634136"/>
    </source>
</evidence>
<name>A0A834WIL1_9FABA</name>
<keyword evidence="2" id="KW-1185">Reference proteome</keyword>
<proteinExistence type="predicted"/>